<keyword evidence="2" id="KW-1185">Reference proteome</keyword>
<organism evidence="1 2">
    <name type="scientific">Laodelphax striatellus</name>
    <name type="common">Small brown planthopper</name>
    <name type="synonym">Delphax striatella</name>
    <dbReference type="NCBI Taxonomy" id="195883"/>
    <lineage>
        <taxon>Eukaryota</taxon>
        <taxon>Metazoa</taxon>
        <taxon>Ecdysozoa</taxon>
        <taxon>Arthropoda</taxon>
        <taxon>Hexapoda</taxon>
        <taxon>Insecta</taxon>
        <taxon>Pterygota</taxon>
        <taxon>Neoptera</taxon>
        <taxon>Paraneoptera</taxon>
        <taxon>Hemiptera</taxon>
        <taxon>Auchenorrhyncha</taxon>
        <taxon>Fulgoroidea</taxon>
        <taxon>Delphacidae</taxon>
        <taxon>Criomorphinae</taxon>
        <taxon>Laodelphax</taxon>
    </lineage>
</organism>
<dbReference type="Proteomes" id="UP000291343">
    <property type="component" value="Unassembled WGS sequence"/>
</dbReference>
<comment type="caution">
    <text evidence="1">The sequence shown here is derived from an EMBL/GenBank/DDBJ whole genome shotgun (WGS) entry which is preliminary data.</text>
</comment>
<protein>
    <submittedName>
        <fullName evidence="1">Uncharacterized protein</fullName>
    </submittedName>
</protein>
<dbReference type="InParanoid" id="A0A482XCT8"/>
<gene>
    <name evidence="1" type="ORF">LSTR_LSTR001279</name>
</gene>
<proteinExistence type="predicted"/>
<evidence type="ECO:0000313" key="2">
    <source>
        <dbReference type="Proteomes" id="UP000291343"/>
    </source>
</evidence>
<sequence length="72" mass="8452">MLQVLRKARSDSSDSKIKLFESLVLPKAVYWEEVWGLACAEQVERVQLGIFKRLLFLSRRTPNWALRMEQEG</sequence>
<dbReference type="EMBL" id="QKKF02013261">
    <property type="protein sequence ID" value="RZF43101.1"/>
    <property type="molecule type" value="Genomic_DNA"/>
</dbReference>
<evidence type="ECO:0000313" key="1">
    <source>
        <dbReference type="EMBL" id="RZF43101.1"/>
    </source>
</evidence>
<name>A0A482XCT8_LAOST</name>
<accession>A0A482XCT8</accession>
<dbReference type="OrthoDB" id="6629751at2759"/>
<dbReference type="AlphaFoldDB" id="A0A482XCT8"/>
<reference evidence="1 2" key="1">
    <citation type="journal article" date="2017" name="Gigascience">
        <title>Genome sequence of the small brown planthopper, Laodelphax striatellus.</title>
        <authorList>
            <person name="Zhu J."/>
            <person name="Jiang F."/>
            <person name="Wang X."/>
            <person name="Yang P."/>
            <person name="Bao Y."/>
            <person name="Zhao W."/>
            <person name="Wang W."/>
            <person name="Lu H."/>
            <person name="Wang Q."/>
            <person name="Cui N."/>
            <person name="Li J."/>
            <person name="Chen X."/>
            <person name="Luo L."/>
            <person name="Yu J."/>
            <person name="Kang L."/>
            <person name="Cui F."/>
        </authorList>
    </citation>
    <scope>NUCLEOTIDE SEQUENCE [LARGE SCALE GENOMIC DNA]</scope>
    <source>
        <strain evidence="1">Lst14</strain>
    </source>
</reference>